<evidence type="ECO:0000313" key="4">
    <source>
        <dbReference type="Proteomes" id="UP001242995"/>
    </source>
</evidence>
<evidence type="ECO:0008006" key="5">
    <source>
        <dbReference type="Google" id="ProtNLM"/>
    </source>
</evidence>
<dbReference type="EMBL" id="JAUSTF010000002">
    <property type="protein sequence ID" value="MDQ0180021.1"/>
    <property type="molecule type" value="Genomic_DNA"/>
</dbReference>
<name>A0AAW8D352_9MICC</name>
<evidence type="ECO:0000313" key="1">
    <source>
        <dbReference type="EMBL" id="MDP9903326.1"/>
    </source>
</evidence>
<gene>
    <name evidence="1" type="ORF">J2S90_000266</name>
    <name evidence="2" type="ORF">J2S93_001437</name>
</gene>
<dbReference type="PROSITE" id="PS51257">
    <property type="entry name" value="PROKAR_LIPOPROTEIN"/>
    <property type="match status" value="1"/>
</dbReference>
<dbReference type="EMBL" id="JAUSRG010000001">
    <property type="protein sequence ID" value="MDP9903326.1"/>
    <property type="molecule type" value="Genomic_DNA"/>
</dbReference>
<dbReference type="Proteomes" id="UP001230951">
    <property type="component" value="Unassembled WGS sequence"/>
</dbReference>
<dbReference type="RefSeq" id="WP_306958922.1">
    <property type="nucleotide sequence ID" value="NZ_JAUSRG010000001.1"/>
</dbReference>
<organism evidence="1 4">
    <name type="scientific">Arthrobacter bambusae</name>
    <dbReference type="NCBI Taxonomy" id="1338426"/>
    <lineage>
        <taxon>Bacteria</taxon>
        <taxon>Bacillati</taxon>
        <taxon>Actinomycetota</taxon>
        <taxon>Actinomycetes</taxon>
        <taxon>Micrococcales</taxon>
        <taxon>Micrococcaceae</taxon>
        <taxon>Arthrobacter</taxon>
    </lineage>
</organism>
<proteinExistence type="predicted"/>
<dbReference type="AlphaFoldDB" id="A0AAW8D352"/>
<evidence type="ECO:0000313" key="2">
    <source>
        <dbReference type="EMBL" id="MDQ0180021.1"/>
    </source>
</evidence>
<protein>
    <recommendedName>
        <fullName evidence="5">Secreted protein</fullName>
    </recommendedName>
</protein>
<dbReference type="Proteomes" id="UP001242995">
    <property type="component" value="Unassembled WGS sequence"/>
</dbReference>
<evidence type="ECO:0000313" key="3">
    <source>
        <dbReference type="Proteomes" id="UP001230951"/>
    </source>
</evidence>
<comment type="caution">
    <text evidence="1">The sequence shown here is derived from an EMBL/GenBank/DDBJ whole genome shotgun (WGS) entry which is preliminary data.</text>
</comment>
<keyword evidence="3" id="KW-1185">Reference proteome</keyword>
<sequence>MRRFGPAGRVCAVLGALAIGAPLLLSCGSASVCPAVGYISLVSLHVTAERAANLAALVIELCQDGACHSFSANALTPLTPGPIPLPNSPGAPQSVSLRMADGSIDVRIEAGINDHPLDLTTSGTNTSGWSIGMSHVRLKPTATYPDGRDCGGPTTAVATLDALGLRAS</sequence>
<reference evidence="1 3" key="1">
    <citation type="submission" date="2023-07" db="EMBL/GenBank/DDBJ databases">
        <title>Sorghum-associated microbial communities from plants grown in Nebraska, USA.</title>
        <authorList>
            <person name="Schachtman D."/>
        </authorList>
    </citation>
    <scope>NUCLEOTIDE SEQUENCE</scope>
    <source>
        <strain evidence="1">DS1006</strain>
        <strain evidence="2 3">DS1016</strain>
    </source>
</reference>
<accession>A0AAW8D352</accession>